<evidence type="ECO:0000259" key="5">
    <source>
        <dbReference type="PROSITE" id="PS50071"/>
    </source>
</evidence>
<dbReference type="AlphaFoldDB" id="A0A813Z0M1"/>
<feature type="compositionally biased region" description="Basic and acidic residues" evidence="4">
    <location>
        <begin position="103"/>
        <end position="114"/>
    </location>
</feature>
<dbReference type="PANTHER" id="PTHR24329">
    <property type="entry name" value="HOMEOBOX PROTEIN ARISTALESS"/>
    <property type="match status" value="1"/>
</dbReference>
<evidence type="ECO:0000256" key="2">
    <source>
        <dbReference type="PROSITE-ProRule" id="PRU00108"/>
    </source>
</evidence>
<protein>
    <recommendedName>
        <fullName evidence="5">Homeobox domain-containing protein</fullName>
    </recommendedName>
</protein>
<dbReference type="Pfam" id="PF00046">
    <property type="entry name" value="Homeodomain"/>
    <property type="match status" value="1"/>
</dbReference>
<dbReference type="OrthoDB" id="3225452at2759"/>
<name>A0A813Z0M1_9BILA</name>
<dbReference type="SMART" id="SM00389">
    <property type="entry name" value="HOX"/>
    <property type="match status" value="1"/>
</dbReference>
<dbReference type="EMBL" id="CAJOBC010001392">
    <property type="protein sequence ID" value="CAF3675854.1"/>
    <property type="molecule type" value="Genomic_DNA"/>
</dbReference>
<dbReference type="InterPro" id="IPR001356">
    <property type="entry name" value="HD"/>
</dbReference>
<dbReference type="Gene3D" id="1.10.10.60">
    <property type="entry name" value="Homeodomain-like"/>
    <property type="match status" value="1"/>
</dbReference>
<comment type="caution">
    <text evidence="6">The sequence shown here is derived from an EMBL/GenBank/DDBJ whole genome shotgun (WGS) entry which is preliminary data.</text>
</comment>
<dbReference type="Proteomes" id="UP000681722">
    <property type="component" value="Unassembled WGS sequence"/>
</dbReference>
<evidence type="ECO:0000313" key="6">
    <source>
        <dbReference type="EMBL" id="CAF0891689.1"/>
    </source>
</evidence>
<evidence type="ECO:0000313" key="8">
    <source>
        <dbReference type="Proteomes" id="UP000663829"/>
    </source>
</evidence>
<feature type="compositionally biased region" description="Low complexity" evidence="4">
    <location>
        <begin position="117"/>
        <end position="127"/>
    </location>
</feature>
<dbReference type="CDD" id="cd00086">
    <property type="entry name" value="homeodomain"/>
    <property type="match status" value="1"/>
</dbReference>
<keyword evidence="2 3" id="KW-0371">Homeobox</keyword>
<comment type="subcellular location">
    <subcellularLocation>
        <location evidence="1 2 3">Nucleus</location>
    </subcellularLocation>
</comment>
<sequence>MSPVNNNNNQPHDYSINRLLAQEQQKQECSPTNLFSTPPKNRARRARTYFDDRAIQILEESFLKEQYPDIYRRETLARDVGTTEARVQVWFQNKRSRCRKRLAKEQHHQGRLDNSDSESISSSSRLSLPMTIKDENTPEFGSLVPHRRRSKQQRSSVQITTPTQRKSTENSLTSTLSLLNLPSTLYPQLNQYSPFSQSSILASQLQLLTNQVLLQQLY</sequence>
<gene>
    <name evidence="6" type="ORF">GPM918_LOCUS8157</name>
    <name evidence="7" type="ORF">SRO942_LOCUS8157</name>
</gene>
<dbReference type="GO" id="GO:0000981">
    <property type="term" value="F:DNA-binding transcription factor activity, RNA polymerase II-specific"/>
    <property type="evidence" value="ECO:0007669"/>
    <property type="project" value="TreeGrafter"/>
</dbReference>
<keyword evidence="2 3" id="KW-0238">DNA-binding</keyword>
<feature type="region of interest" description="Disordered" evidence="4">
    <location>
        <begin position="101"/>
        <end position="171"/>
    </location>
</feature>
<dbReference type="Proteomes" id="UP000663829">
    <property type="component" value="Unassembled WGS sequence"/>
</dbReference>
<dbReference type="EMBL" id="CAJNOQ010001392">
    <property type="protein sequence ID" value="CAF0891689.1"/>
    <property type="molecule type" value="Genomic_DNA"/>
</dbReference>
<dbReference type="InterPro" id="IPR009057">
    <property type="entry name" value="Homeodomain-like_sf"/>
</dbReference>
<evidence type="ECO:0000256" key="4">
    <source>
        <dbReference type="SAM" id="MobiDB-lite"/>
    </source>
</evidence>
<feature type="DNA-binding region" description="Homeobox" evidence="2">
    <location>
        <begin position="43"/>
        <end position="102"/>
    </location>
</feature>
<dbReference type="GO" id="GO:0000977">
    <property type="term" value="F:RNA polymerase II transcription regulatory region sequence-specific DNA binding"/>
    <property type="evidence" value="ECO:0007669"/>
    <property type="project" value="TreeGrafter"/>
</dbReference>
<reference evidence="6" key="1">
    <citation type="submission" date="2021-02" db="EMBL/GenBank/DDBJ databases">
        <authorList>
            <person name="Nowell W R."/>
        </authorList>
    </citation>
    <scope>NUCLEOTIDE SEQUENCE</scope>
</reference>
<evidence type="ECO:0000256" key="1">
    <source>
        <dbReference type="ARBA" id="ARBA00004123"/>
    </source>
</evidence>
<dbReference type="PROSITE" id="PS50071">
    <property type="entry name" value="HOMEOBOX_2"/>
    <property type="match status" value="1"/>
</dbReference>
<evidence type="ECO:0000313" key="7">
    <source>
        <dbReference type="EMBL" id="CAF3675854.1"/>
    </source>
</evidence>
<dbReference type="SUPFAM" id="SSF46689">
    <property type="entry name" value="Homeodomain-like"/>
    <property type="match status" value="1"/>
</dbReference>
<dbReference type="InterPro" id="IPR050649">
    <property type="entry name" value="Paired_Homeobox_TFs"/>
</dbReference>
<proteinExistence type="predicted"/>
<accession>A0A813Z0M1</accession>
<dbReference type="PANTHER" id="PTHR24329:SF543">
    <property type="entry name" value="FI01017P-RELATED"/>
    <property type="match status" value="1"/>
</dbReference>
<keyword evidence="2 3" id="KW-0539">Nucleus</keyword>
<evidence type="ECO:0000256" key="3">
    <source>
        <dbReference type="RuleBase" id="RU000682"/>
    </source>
</evidence>
<keyword evidence="8" id="KW-1185">Reference proteome</keyword>
<dbReference type="GO" id="GO:0005634">
    <property type="term" value="C:nucleus"/>
    <property type="evidence" value="ECO:0007669"/>
    <property type="project" value="UniProtKB-SubCell"/>
</dbReference>
<organism evidence="6 8">
    <name type="scientific">Didymodactylos carnosus</name>
    <dbReference type="NCBI Taxonomy" id="1234261"/>
    <lineage>
        <taxon>Eukaryota</taxon>
        <taxon>Metazoa</taxon>
        <taxon>Spiralia</taxon>
        <taxon>Gnathifera</taxon>
        <taxon>Rotifera</taxon>
        <taxon>Eurotatoria</taxon>
        <taxon>Bdelloidea</taxon>
        <taxon>Philodinida</taxon>
        <taxon>Philodinidae</taxon>
        <taxon>Didymodactylos</taxon>
    </lineage>
</organism>
<feature type="domain" description="Homeobox" evidence="5">
    <location>
        <begin position="41"/>
        <end position="101"/>
    </location>
</feature>